<protein>
    <submittedName>
        <fullName evidence="1">Uncharacterized protein</fullName>
    </submittedName>
</protein>
<evidence type="ECO:0000313" key="2">
    <source>
        <dbReference type="Proteomes" id="UP000299102"/>
    </source>
</evidence>
<keyword evidence="2" id="KW-1185">Reference proteome</keyword>
<organism evidence="1 2">
    <name type="scientific">Eumeta variegata</name>
    <name type="common">Bagworm moth</name>
    <name type="synonym">Eumeta japonica</name>
    <dbReference type="NCBI Taxonomy" id="151549"/>
    <lineage>
        <taxon>Eukaryota</taxon>
        <taxon>Metazoa</taxon>
        <taxon>Ecdysozoa</taxon>
        <taxon>Arthropoda</taxon>
        <taxon>Hexapoda</taxon>
        <taxon>Insecta</taxon>
        <taxon>Pterygota</taxon>
        <taxon>Neoptera</taxon>
        <taxon>Endopterygota</taxon>
        <taxon>Lepidoptera</taxon>
        <taxon>Glossata</taxon>
        <taxon>Ditrysia</taxon>
        <taxon>Tineoidea</taxon>
        <taxon>Psychidae</taxon>
        <taxon>Oiketicinae</taxon>
        <taxon>Eumeta</taxon>
    </lineage>
</organism>
<proteinExistence type="predicted"/>
<name>A0A4C1U323_EUMVA</name>
<evidence type="ECO:0000313" key="1">
    <source>
        <dbReference type="EMBL" id="GBP20783.1"/>
    </source>
</evidence>
<reference evidence="1 2" key="1">
    <citation type="journal article" date="2019" name="Commun. Biol.">
        <title>The bagworm genome reveals a unique fibroin gene that provides high tensile strength.</title>
        <authorList>
            <person name="Kono N."/>
            <person name="Nakamura H."/>
            <person name="Ohtoshi R."/>
            <person name="Tomita M."/>
            <person name="Numata K."/>
            <person name="Arakawa K."/>
        </authorList>
    </citation>
    <scope>NUCLEOTIDE SEQUENCE [LARGE SCALE GENOMIC DNA]</scope>
</reference>
<dbReference type="AlphaFoldDB" id="A0A4C1U323"/>
<dbReference type="Proteomes" id="UP000299102">
    <property type="component" value="Unassembled WGS sequence"/>
</dbReference>
<comment type="caution">
    <text evidence="1">The sequence shown here is derived from an EMBL/GenBank/DDBJ whole genome shotgun (WGS) entry which is preliminary data.</text>
</comment>
<sequence>MSSASLARDGDSGLAVKSINLEWGGIGSTLTTGDFGERHFDSLQIKPVALCFGKCTKPSVADRSLAVSPTWMDSSFPISASGPNFRYRFSVSDFSLYFESGLADDLCSELVSGNNAFQTHSDRDHFIKPTYGGHL</sequence>
<dbReference type="EMBL" id="BGZK01000122">
    <property type="protein sequence ID" value="GBP20783.1"/>
    <property type="molecule type" value="Genomic_DNA"/>
</dbReference>
<gene>
    <name evidence="1" type="ORF">EVAR_14509_1</name>
</gene>
<accession>A0A4C1U323</accession>